<gene>
    <name evidence="2" type="ORF">FOZ76_00760</name>
</gene>
<name>A0A556B199_9BURK</name>
<reference evidence="2 3" key="1">
    <citation type="submission" date="2019-07" db="EMBL/GenBank/DDBJ databases">
        <title>Qingshengfaniella alkalisoli gen. nov., sp. nov., isolated from saline soil.</title>
        <authorList>
            <person name="Xu L."/>
            <person name="Huang X.-X."/>
            <person name="Sun J.-Q."/>
        </authorList>
    </citation>
    <scope>NUCLEOTIDE SEQUENCE [LARGE SCALE GENOMIC DNA]</scope>
    <source>
        <strain evidence="2 3">DSM 27279</strain>
    </source>
</reference>
<keyword evidence="1" id="KW-0732">Signal</keyword>
<sequence>MGCLAWVVLPVLAASASLVAYAQLAIEVEPGPGRPRLGPGFANLEEALGRLSLDCRVYPDMHAWVVDTRNGVRTAVACATTREGAPERRAVPVTRPMPQMRFLVEEQSASGTWREVSGYLSAPAARAATEHRCVQATPATVQTARMTDVTNGRVWSIDCAGYLSAWRARE</sequence>
<keyword evidence="3" id="KW-1185">Reference proteome</keyword>
<comment type="caution">
    <text evidence="2">The sequence shown here is derived from an EMBL/GenBank/DDBJ whole genome shotgun (WGS) entry which is preliminary data.</text>
</comment>
<feature type="signal peptide" evidence="1">
    <location>
        <begin position="1"/>
        <end position="22"/>
    </location>
</feature>
<dbReference type="EMBL" id="VLTJ01000002">
    <property type="protein sequence ID" value="TSH98933.1"/>
    <property type="molecule type" value="Genomic_DNA"/>
</dbReference>
<feature type="chain" id="PRO_5021728206" evidence="1">
    <location>
        <begin position="23"/>
        <end position="170"/>
    </location>
</feature>
<proteinExistence type="predicted"/>
<dbReference type="Proteomes" id="UP000318405">
    <property type="component" value="Unassembled WGS sequence"/>
</dbReference>
<dbReference type="RefSeq" id="WP_143946211.1">
    <property type="nucleotide sequence ID" value="NZ_BAABMB010000001.1"/>
</dbReference>
<evidence type="ECO:0000313" key="3">
    <source>
        <dbReference type="Proteomes" id="UP000318405"/>
    </source>
</evidence>
<evidence type="ECO:0000256" key="1">
    <source>
        <dbReference type="SAM" id="SignalP"/>
    </source>
</evidence>
<evidence type="ECO:0000313" key="2">
    <source>
        <dbReference type="EMBL" id="TSH98933.1"/>
    </source>
</evidence>
<organism evidence="2 3">
    <name type="scientific">Verticiella sediminum</name>
    <dbReference type="NCBI Taxonomy" id="1247510"/>
    <lineage>
        <taxon>Bacteria</taxon>
        <taxon>Pseudomonadati</taxon>
        <taxon>Pseudomonadota</taxon>
        <taxon>Betaproteobacteria</taxon>
        <taxon>Burkholderiales</taxon>
        <taxon>Alcaligenaceae</taxon>
        <taxon>Verticiella</taxon>
    </lineage>
</organism>
<accession>A0A556B199</accession>
<dbReference type="AlphaFoldDB" id="A0A556B199"/>
<protein>
    <submittedName>
        <fullName evidence="2">Uncharacterized protein</fullName>
    </submittedName>
</protein>